<proteinExistence type="predicted"/>
<organism evidence="1 2">
    <name type="scientific">Klebsiella pneumoniae</name>
    <dbReference type="NCBI Taxonomy" id="573"/>
    <lineage>
        <taxon>Bacteria</taxon>
        <taxon>Pseudomonadati</taxon>
        <taxon>Pseudomonadota</taxon>
        <taxon>Gammaproteobacteria</taxon>
        <taxon>Enterobacterales</taxon>
        <taxon>Enterobacteriaceae</taxon>
        <taxon>Klebsiella/Raoultella group</taxon>
        <taxon>Klebsiella</taxon>
        <taxon>Klebsiella pneumoniae complex</taxon>
    </lineage>
</organism>
<protein>
    <submittedName>
        <fullName evidence="1">MFS transporter</fullName>
    </submittedName>
</protein>
<dbReference type="AlphaFoldDB" id="A0A377V228"/>
<name>A0A377V228_KLEPN</name>
<evidence type="ECO:0000313" key="1">
    <source>
        <dbReference type="EMBL" id="STT03924.1"/>
    </source>
</evidence>
<dbReference type="EMBL" id="UGKT01000001">
    <property type="protein sequence ID" value="STT03924.1"/>
    <property type="molecule type" value="Genomic_DNA"/>
</dbReference>
<dbReference type="Proteomes" id="UP000255518">
    <property type="component" value="Unassembled WGS sequence"/>
</dbReference>
<evidence type="ECO:0000313" key="2">
    <source>
        <dbReference type="Proteomes" id="UP000255518"/>
    </source>
</evidence>
<sequence length="59" mass="6172">MKINFPLLALAIGAFGIGTTEFSPMGLLPVIAKGGGRLDTGSGNADQWRMPSASWSAHR</sequence>
<reference evidence="1 2" key="1">
    <citation type="submission" date="2018-06" db="EMBL/GenBank/DDBJ databases">
        <authorList>
            <consortium name="Pathogen Informatics"/>
            <person name="Doyle S."/>
        </authorList>
    </citation>
    <scope>NUCLEOTIDE SEQUENCE [LARGE SCALE GENOMIC DNA]</scope>
    <source>
        <strain evidence="1 2">NCTC13443</strain>
    </source>
</reference>
<accession>A0A377V228</accession>
<gene>
    <name evidence="1" type="primary">ydhP_4</name>
    <name evidence="1" type="ORF">NCTC13443_04260</name>
</gene>